<accession>A0A0E9V9C1</accession>
<reference evidence="1" key="2">
    <citation type="journal article" date="2015" name="Fish Shellfish Immunol.">
        <title>Early steps in the European eel (Anguilla anguilla)-Vibrio vulnificus interaction in the gills: Role of the RtxA13 toxin.</title>
        <authorList>
            <person name="Callol A."/>
            <person name="Pajuelo D."/>
            <person name="Ebbesson L."/>
            <person name="Teles M."/>
            <person name="MacKenzie S."/>
            <person name="Amaro C."/>
        </authorList>
    </citation>
    <scope>NUCLEOTIDE SEQUENCE</scope>
</reference>
<reference evidence="1" key="1">
    <citation type="submission" date="2014-11" db="EMBL/GenBank/DDBJ databases">
        <authorList>
            <person name="Amaro Gonzalez C."/>
        </authorList>
    </citation>
    <scope>NUCLEOTIDE SEQUENCE</scope>
</reference>
<dbReference type="EMBL" id="GBXM01033863">
    <property type="protein sequence ID" value="JAH74714.1"/>
    <property type="molecule type" value="Transcribed_RNA"/>
</dbReference>
<proteinExistence type="predicted"/>
<evidence type="ECO:0000313" key="1">
    <source>
        <dbReference type="EMBL" id="JAH74714.1"/>
    </source>
</evidence>
<protein>
    <submittedName>
        <fullName evidence="1">Uncharacterized protein</fullName>
    </submittedName>
</protein>
<dbReference type="AlphaFoldDB" id="A0A0E9V9C1"/>
<organism evidence="1">
    <name type="scientific">Anguilla anguilla</name>
    <name type="common">European freshwater eel</name>
    <name type="synonym">Muraena anguilla</name>
    <dbReference type="NCBI Taxonomy" id="7936"/>
    <lineage>
        <taxon>Eukaryota</taxon>
        <taxon>Metazoa</taxon>
        <taxon>Chordata</taxon>
        <taxon>Craniata</taxon>
        <taxon>Vertebrata</taxon>
        <taxon>Euteleostomi</taxon>
        <taxon>Actinopterygii</taxon>
        <taxon>Neopterygii</taxon>
        <taxon>Teleostei</taxon>
        <taxon>Anguilliformes</taxon>
        <taxon>Anguillidae</taxon>
        <taxon>Anguilla</taxon>
    </lineage>
</organism>
<name>A0A0E9V9C1_ANGAN</name>
<sequence length="24" mass="2985">MYLKQIHSMPNQNNYFAYSVIYFI</sequence>
<dbReference type="EMBL" id="GBXM01041606">
    <property type="protein sequence ID" value="JAH66971.1"/>
    <property type="molecule type" value="Transcribed_RNA"/>
</dbReference>